<dbReference type="Pfam" id="PF00494">
    <property type="entry name" value="SQS_PSY"/>
    <property type="match status" value="1"/>
</dbReference>
<dbReference type="InterPro" id="IPR019845">
    <property type="entry name" value="Squalene/phytoene_synthase_CS"/>
</dbReference>
<gene>
    <name evidence="2" type="ORF">HWN36_07460</name>
</gene>
<dbReference type="CDD" id="cd00683">
    <property type="entry name" value="Trans_IPPS_HH"/>
    <property type="match status" value="1"/>
</dbReference>
<dbReference type="OrthoDB" id="305023at2157"/>
<accession>A0A7K4HPJ7</accession>
<dbReference type="InterPro" id="IPR002060">
    <property type="entry name" value="Squ/phyt_synthse"/>
</dbReference>
<comment type="caution">
    <text evidence="2">The sequence shown here is derived from an EMBL/GenBank/DDBJ whole genome shotgun (WGS) entry which is preliminary data.</text>
</comment>
<dbReference type="GO" id="GO:0004311">
    <property type="term" value="F:geranylgeranyl diphosphate synthase activity"/>
    <property type="evidence" value="ECO:0007669"/>
    <property type="project" value="InterPro"/>
</dbReference>
<dbReference type="InterPro" id="IPR033904">
    <property type="entry name" value="Trans_IPPS_HH"/>
</dbReference>
<keyword evidence="1" id="KW-0808">Transferase</keyword>
<protein>
    <submittedName>
        <fullName evidence="2">Phytoene/squalene synthase family protein</fullName>
    </submittedName>
</protein>
<name>A0A7K4HPJ7_9EURY</name>
<dbReference type="GO" id="GO:0051996">
    <property type="term" value="F:squalene synthase [NAD(P)H] activity"/>
    <property type="evidence" value="ECO:0007669"/>
    <property type="project" value="InterPro"/>
</dbReference>
<dbReference type="Proteomes" id="UP000570823">
    <property type="component" value="Unassembled WGS sequence"/>
</dbReference>
<organism evidence="2 3">
    <name type="scientific">Methanofollis tationis</name>
    <dbReference type="NCBI Taxonomy" id="81417"/>
    <lineage>
        <taxon>Archaea</taxon>
        <taxon>Methanobacteriati</taxon>
        <taxon>Methanobacteriota</taxon>
        <taxon>Stenosarchaea group</taxon>
        <taxon>Methanomicrobia</taxon>
        <taxon>Methanomicrobiales</taxon>
        <taxon>Methanomicrobiaceae</taxon>
        <taxon>Methanofollis</taxon>
    </lineage>
</organism>
<evidence type="ECO:0000256" key="1">
    <source>
        <dbReference type="ARBA" id="ARBA00022679"/>
    </source>
</evidence>
<keyword evidence="3" id="KW-1185">Reference proteome</keyword>
<dbReference type="RefSeq" id="WP_176788775.1">
    <property type="nucleotide sequence ID" value="NZ_JABXWR010000001.1"/>
</dbReference>
<evidence type="ECO:0000313" key="3">
    <source>
        <dbReference type="Proteomes" id="UP000570823"/>
    </source>
</evidence>
<dbReference type="SFLD" id="SFLDG01212">
    <property type="entry name" value="Phytoene_synthase_like"/>
    <property type="match status" value="1"/>
</dbReference>
<dbReference type="AlphaFoldDB" id="A0A7K4HPJ7"/>
<dbReference type="GO" id="GO:0008299">
    <property type="term" value="P:isoprenoid biosynthetic process"/>
    <property type="evidence" value="ECO:0007669"/>
    <property type="project" value="UniProtKB-ARBA"/>
</dbReference>
<evidence type="ECO:0000313" key="2">
    <source>
        <dbReference type="EMBL" id="NVO67149.1"/>
    </source>
</evidence>
<sequence>MVSPVHFRIFRRGSTTYFYSTLFFPRRVREDVFVLYSFVRTADNFVDAVPQEAAAFYAFRDGYRRALEGEATGDPVIDPFAALVGSREIDPAWVEAFLASMESDLWKGRYETIEELEGYLYGSSEVVGMMMARVMDLPDAALPAARALGKAMQYINFIRDIPEDLSLGRTYLPAAEMAAFGLGSLEERETAAAPRAFEAFIAAQIDRYLAWQEEGEAGFEYIPRRSLIPVKTASDLYRWTALQILADPTVVYRRKVKPSPPRAVLRAVANAVAPGDLR</sequence>
<proteinExistence type="predicted"/>
<reference evidence="2 3" key="1">
    <citation type="submission" date="2020-06" db="EMBL/GenBank/DDBJ databases">
        <title>Methanofollis fontis sp. nov., a methanogen isolated from marine sediments near a cold seep at Four-Way Closure Ridge offshore southwestern Taiwan.</title>
        <authorList>
            <person name="Chen S.-C."/>
            <person name="Teng N.-H."/>
            <person name="Lin Y.-S."/>
            <person name="Lai M.-C."/>
            <person name="Chen H.-H."/>
            <person name="Wang C.-C."/>
        </authorList>
    </citation>
    <scope>NUCLEOTIDE SEQUENCE [LARGE SCALE GENOMIC DNA]</scope>
    <source>
        <strain evidence="2 3">DSM 2702</strain>
    </source>
</reference>
<dbReference type="InterPro" id="IPR044843">
    <property type="entry name" value="Trans_IPPS_bact-type"/>
</dbReference>
<dbReference type="SFLD" id="SFLDS00005">
    <property type="entry name" value="Isoprenoid_Synthase_Type_I"/>
    <property type="match status" value="1"/>
</dbReference>
<dbReference type="SFLD" id="SFLDG01018">
    <property type="entry name" value="Squalene/Phytoene_Synthase_Lik"/>
    <property type="match status" value="1"/>
</dbReference>
<dbReference type="InterPro" id="IPR008949">
    <property type="entry name" value="Isoprenoid_synthase_dom_sf"/>
</dbReference>
<dbReference type="PANTHER" id="PTHR31480">
    <property type="entry name" value="BIFUNCTIONAL LYCOPENE CYCLASE/PHYTOENE SYNTHASE"/>
    <property type="match status" value="1"/>
</dbReference>
<dbReference type="EMBL" id="JABXWR010000001">
    <property type="protein sequence ID" value="NVO67149.1"/>
    <property type="molecule type" value="Genomic_DNA"/>
</dbReference>
<dbReference type="Gene3D" id="1.10.600.10">
    <property type="entry name" value="Farnesyl Diphosphate Synthase"/>
    <property type="match status" value="1"/>
</dbReference>
<dbReference type="SUPFAM" id="SSF48576">
    <property type="entry name" value="Terpenoid synthases"/>
    <property type="match status" value="1"/>
</dbReference>
<dbReference type="PROSITE" id="PS01045">
    <property type="entry name" value="SQUALEN_PHYTOEN_SYN_2"/>
    <property type="match status" value="1"/>
</dbReference>